<feature type="non-terminal residue" evidence="1">
    <location>
        <position position="184"/>
    </location>
</feature>
<dbReference type="Proteomes" id="UP000297245">
    <property type="component" value="Unassembled WGS sequence"/>
</dbReference>
<name>A0A4S8LAY9_DENBC</name>
<reference evidence="1 2" key="1">
    <citation type="journal article" date="2019" name="Nat. Ecol. Evol.">
        <title>Megaphylogeny resolves global patterns of mushroom evolution.</title>
        <authorList>
            <person name="Varga T."/>
            <person name="Krizsan K."/>
            <person name="Foldi C."/>
            <person name="Dima B."/>
            <person name="Sanchez-Garcia M."/>
            <person name="Sanchez-Ramirez S."/>
            <person name="Szollosi G.J."/>
            <person name="Szarkandi J.G."/>
            <person name="Papp V."/>
            <person name="Albert L."/>
            <person name="Andreopoulos W."/>
            <person name="Angelini C."/>
            <person name="Antonin V."/>
            <person name="Barry K.W."/>
            <person name="Bougher N.L."/>
            <person name="Buchanan P."/>
            <person name="Buyck B."/>
            <person name="Bense V."/>
            <person name="Catcheside P."/>
            <person name="Chovatia M."/>
            <person name="Cooper J."/>
            <person name="Damon W."/>
            <person name="Desjardin D."/>
            <person name="Finy P."/>
            <person name="Geml J."/>
            <person name="Haridas S."/>
            <person name="Hughes K."/>
            <person name="Justo A."/>
            <person name="Karasinski D."/>
            <person name="Kautmanova I."/>
            <person name="Kiss B."/>
            <person name="Kocsube S."/>
            <person name="Kotiranta H."/>
            <person name="LaButti K.M."/>
            <person name="Lechner B.E."/>
            <person name="Liimatainen K."/>
            <person name="Lipzen A."/>
            <person name="Lukacs Z."/>
            <person name="Mihaltcheva S."/>
            <person name="Morgado L.N."/>
            <person name="Niskanen T."/>
            <person name="Noordeloos M.E."/>
            <person name="Ohm R.A."/>
            <person name="Ortiz-Santana B."/>
            <person name="Ovrebo C."/>
            <person name="Racz N."/>
            <person name="Riley R."/>
            <person name="Savchenko A."/>
            <person name="Shiryaev A."/>
            <person name="Soop K."/>
            <person name="Spirin V."/>
            <person name="Szebenyi C."/>
            <person name="Tomsovsky M."/>
            <person name="Tulloss R.E."/>
            <person name="Uehling J."/>
            <person name="Grigoriev I.V."/>
            <person name="Vagvolgyi C."/>
            <person name="Papp T."/>
            <person name="Martin F.M."/>
            <person name="Miettinen O."/>
            <person name="Hibbett D.S."/>
            <person name="Nagy L.G."/>
        </authorList>
    </citation>
    <scope>NUCLEOTIDE SEQUENCE [LARGE SCALE GENOMIC DNA]</scope>
    <source>
        <strain evidence="1 2">CBS 962.96</strain>
    </source>
</reference>
<organism evidence="1 2">
    <name type="scientific">Dendrothele bispora (strain CBS 962.96)</name>
    <dbReference type="NCBI Taxonomy" id="1314807"/>
    <lineage>
        <taxon>Eukaryota</taxon>
        <taxon>Fungi</taxon>
        <taxon>Dikarya</taxon>
        <taxon>Basidiomycota</taxon>
        <taxon>Agaricomycotina</taxon>
        <taxon>Agaricomycetes</taxon>
        <taxon>Agaricomycetidae</taxon>
        <taxon>Agaricales</taxon>
        <taxon>Agaricales incertae sedis</taxon>
        <taxon>Dendrothele</taxon>
    </lineage>
</organism>
<dbReference type="EMBL" id="ML179520">
    <property type="protein sequence ID" value="THU85974.1"/>
    <property type="molecule type" value="Genomic_DNA"/>
</dbReference>
<gene>
    <name evidence="1" type="ORF">K435DRAFT_615043</name>
</gene>
<evidence type="ECO:0008006" key="3">
    <source>
        <dbReference type="Google" id="ProtNLM"/>
    </source>
</evidence>
<keyword evidence="2" id="KW-1185">Reference proteome</keyword>
<dbReference type="OrthoDB" id="4230923at2759"/>
<evidence type="ECO:0000313" key="1">
    <source>
        <dbReference type="EMBL" id="THU85974.1"/>
    </source>
</evidence>
<accession>A0A4S8LAY9</accession>
<evidence type="ECO:0000313" key="2">
    <source>
        <dbReference type="Proteomes" id="UP000297245"/>
    </source>
</evidence>
<protein>
    <recommendedName>
        <fullName evidence="3">CCHC-type domain-containing protein</fullName>
    </recommendedName>
</protein>
<feature type="non-terminal residue" evidence="1">
    <location>
        <position position="1"/>
    </location>
</feature>
<dbReference type="AlphaFoldDB" id="A0A4S8LAY9"/>
<proteinExistence type="predicted"/>
<sequence>IKPNIYTVVFRFVPITMEVDSRNEIAHIEDTNHLHPGSINSISWIKAPERRHAKQKVAHALGHFLRREDANEAIKKGLIINGKHVQVDKNEPDPILCVKCWKPYHIAQECKQDHDACGRCENPHRTVNCDKGDNDKYCINCKEKGHGAADRHCPHFIQLKETKKKKSPDLKYKYFVTDDPATWI</sequence>